<feature type="domain" description="Glycosyl transferase family 1" evidence="1">
    <location>
        <begin position="194"/>
        <end position="344"/>
    </location>
</feature>
<evidence type="ECO:0000313" key="4">
    <source>
        <dbReference type="Proteomes" id="UP000000546"/>
    </source>
</evidence>
<dbReference type="eggNOG" id="COG0438">
    <property type="taxonomic scope" value="Bacteria"/>
</dbReference>
<evidence type="ECO:0000259" key="2">
    <source>
        <dbReference type="Pfam" id="PF13439"/>
    </source>
</evidence>
<gene>
    <name evidence="3" type="ordered locus">Psyc_0664</name>
</gene>
<organism evidence="3 4">
    <name type="scientific">Psychrobacter arcticus (strain DSM 17307 / VKM B-2377 / 273-4)</name>
    <dbReference type="NCBI Taxonomy" id="259536"/>
    <lineage>
        <taxon>Bacteria</taxon>
        <taxon>Pseudomonadati</taxon>
        <taxon>Pseudomonadota</taxon>
        <taxon>Gammaproteobacteria</taxon>
        <taxon>Moraxellales</taxon>
        <taxon>Moraxellaceae</taxon>
        <taxon>Psychrobacter</taxon>
    </lineage>
</organism>
<evidence type="ECO:0000313" key="3">
    <source>
        <dbReference type="EMBL" id="AAZ18523.1"/>
    </source>
</evidence>
<dbReference type="KEGG" id="par:Psyc_0664"/>
<dbReference type="GO" id="GO:0016757">
    <property type="term" value="F:glycosyltransferase activity"/>
    <property type="evidence" value="ECO:0007669"/>
    <property type="project" value="InterPro"/>
</dbReference>
<keyword evidence="4" id="KW-1185">Reference proteome</keyword>
<dbReference type="SUPFAM" id="SSF53756">
    <property type="entry name" value="UDP-Glycosyltransferase/glycogen phosphorylase"/>
    <property type="match status" value="1"/>
</dbReference>
<dbReference type="STRING" id="259536.Psyc_0664"/>
<dbReference type="OrthoDB" id="9777346at2"/>
<name>Q4FTY5_PSYA2</name>
<dbReference type="InterPro" id="IPR001296">
    <property type="entry name" value="Glyco_trans_1"/>
</dbReference>
<dbReference type="AlphaFoldDB" id="Q4FTY5"/>
<dbReference type="RefSeq" id="WP_011279950.1">
    <property type="nucleotide sequence ID" value="NC_007204.1"/>
</dbReference>
<dbReference type="Pfam" id="PF13439">
    <property type="entry name" value="Glyco_transf_4"/>
    <property type="match status" value="1"/>
</dbReference>
<dbReference type="Proteomes" id="UP000000546">
    <property type="component" value="Chromosome"/>
</dbReference>
<dbReference type="PANTHER" id="PTHR12526:SF630">
    <property type="entry name" value="GLYCOSYLTRANSFERASE"/>
    <property type="match status" value="1"/>
</dbReference>
<dbReference type="GO" id="GO:1901135">
    <property type="term" value="P:carbohydrate derivative metabolic process"/>
    <property type="evidence" value="ECO:0007669"/>
    <property type="project" value="UniProtKB-ARBA"/>
</dbReference>
<dbReference type="InterPro" id="IPR028098">
    <property type="entry name" value="Glyco_trans_4-like_N"/>
</dbReference>
<dbReference type="EMBL" id="CP000082">
    <property type="protein sequence ID" value="AAZ18523.1"/>
    <property type="molecule type" value="Genomic_DNA"/>
</dbReference>
<dbReference type="CDD" id="cd03811">
    <property type="entry name" value="GT4_GT28_WabH-like"/>
    <property type="match status" value="1"/>
</dbReference>
<feature type="domain" description="Glycosyltransferase subfamily 4-like N-terminal" evidence="2">
    <location>
        <begin position="14"/>
        <end position="174"/>
    </location>
</feature>
<dbReference type="Gene3D" id="3.40.50.2000">
    <property type="entry name" value="Glycogen Phosphorylase B"/>
    <property type="match status" value="2"/>
</dbReference>
<protein>
    <submittedName>
        <fullName evidence="3">Probable Glycosyl transferase, group 1</fullName>
    </submittedName>
</protein>
<sequence>MKKIAIFLPDLRAGGAEKVALLLSNEFVQKGCAVDVILCTAHGEFLSELDTRINVVDLKSPRLRNAFFPLLRYLKAERPDVLLALMWPLTLLAVTAFKFAKLPGRVVVSDHTTFSQAPLLKKKSTRIFFKLSLPMVYSFANARLAVSEGVANDLATLGNIKRSSITVLHNPVSSDTMRFTKEQNEESWQGFSGKKIVAVGALKWEKDYPTLLKAFALLLKKENAYLSIVGQGTLLSELEAIAEQLGIRKQVNFAGFSTMPSAWMASADLLVLSSSCEGFGNVIVESLDVGTAVVSTDCKSGPREILCDGKYGKLVPVGDVDALAQAMVESLNEQHDMDALKLRAAKFSVDKIAKQYLEVFR</sequence>
<dbReference type="DNASU" id="3514024"/>
<dbReference type="HOGENOM" id="CLU_009583_0_0_6"/>
<evidence type="ECO:0000259" key="1">
    <source>
        <dbReference type="Pfam" id="PF00534"/>
    </source>
</evidence>
<accession>Q4FTY5</accession>
<dbReference type="Pfam" id="PF00534">
    <property type="entry name" value="Glycos_transf_1"/>
    <property type="match status" value="1"/>
</dbReference>
<reference evidence="3 4" key="1">
    <citation type="journal article" date="2010" name="Appl. Environ. Microbiol.">
        <title>The genome sequence of Psychrobacter arcticus 273-4, a psychroactive Siberian permafrost bacterium, reveals mechanisms for adaptation to low-temperature growth.</title>
        <authorList>
            <person name="Ayala-del-Rio H.L."/>
            <person name="Chain P.S."/>
            <person name="Grzymski J.J."/>
            <person name="Ponder M.A."/>
            <person name="Ivanova N."/>
            <person name="Bergholz P.W."/>
            <person name="Di Bartolo G."/>
            <person name="Hauser L."/>
            <person name="Land M."/>
            <person name="Bakermans C."/>
            <person name="Rodrigues D."/>
            <person name="Klappenbach J."/>
            <person name="Zarka D."/>
            <person name="Larimer F."/>
            <person name="Richardson P."/>
            <person name="Murray A."/>
            <person name="Thomashow M."/>
            <person name="Tiedje J.M."/>
        </authorList>
    </citation>
    <scope>NUCLEOTIDE SEQUENCE [LARGE SCALE GENOMIC DNA]</scope>
    <source>
        <strain evidence="4">DSM 17307 / VKM B-2377 / 273-4</strain>
    </source>
</reference>
<dbReference type="CAZy" id="GT4">
    <property type="family name" value="Glycosyltransferase Family 4"/>
</dbReference>
<dbReference type="PANTHER" id="PTHR12526">
    <property type="entry name" value="GLYCOSYLTRANSFERASE"/>
    <property type="match status" value="1"/>
</dbReference>
<proteinExistence type="predicted"/>
<keyword evidence="3" id="KW-0808">Transferase</keyword>